<evidence type="ECO:0000313" key="2">
    <source>
        <dbReference type="EMBL" id="BCT94946.1"/>
    </source>
</evidence>
<dbReference type="RefSeq" id="WP_213435969.1">
    <property type="nucleotide sequence ID" value="NZ_AP024546.1"/>
</dbReference>
<feature type="chain" id="PRO_5045350232" evidence="1">
    <location>
        <begin position="21"/>
        <end position="137"/>
    </location>
</feature>
<evidence type="ECO:0000256" key="1">
    <source>
        <dbReference type="SAM" id="SignalP"/>
    </source>
</evidence>
<reference evidence="2 3" key="1">
    <citation type="submission" date="2021-03" db="EMBL/GenBank/DDBJ databases">
        <title>Complete Genome Sequences of Two Lysobacter Strains Isolated from Sea Water (Lysobacter caseinilyticus) and Soil (Lysobacter helvus) in South Korea.</title>
        <authorList>
            <person name="Watanabe Y."/>
            <person name="Arakawa K."/>
        </authorList>
    </citation>
    <scope>NUCLEOTIDE SEQUENCE [LARGE SCALE GENOMIC DNA]</scope>
    <source>
        <strain evidence="2 3">D10</strain>
    </source>
</reference>
<feature type="signal peptide" evidence="1">
    <location>
        <begin position="1"/>
        <end position="20"/>
    </location>
</feature>
<accession>A0ABM7QBS8</accession>
<evidence type="ECO:0000313" key="3">
    <source>
        <dbReference type="Proteomes" id="UP000680514"/>
    </source>
</evidence>
<organism evidence="2 3">
    <name type="scientific">Lysobacter helvus</name>
    <dbReference type="NCBI Taxonomy" id="2675059"/>
    <lineage>
        <taxon>Bacteria</taxon>
        <taxon>Pseudomonadati</taxon>
        <taxon>Pseudomonadota</taxon>
        <taxon>Gammaproteobacteria</taxon>
        <taxon>Lysobacterales</taxon>
        <taxon>Lysobacteraceae</taxon>
        <taxon>Lysobacter</taxon>
    </lineage>
</organism>
<keyword evidence="1" id="KW-0732">Signal</keyword>
<gene>
    <name evidence="2" type="ORF">LYSHEL_08170</name>
</gene>
<dbReference type="EMBL" id="AP024546">
    <property type="protein sequence ID" value="BCT94946.1"/>
    <property type="molecule type" value="Genomic_DNA"/>
</dbReference>
<name>A0ABM7QBS8_9GAMM</name>
<sequence>MLRWLMVLFLAVCAATPVLAAKHAQATPAPAPANLSGEYHLDGVMETGSGLLLRDDNTFAWFFSYGALDLFAKGKWQRAGDGIDLVVEDMAFPDQMPEMKFERMHLRIDGNDLVPSWPWDMDAFRKGAERGAYSRSE</sequence>
<proteinExistence type="predicted"/>
<protein>
    <submittedName>
        <fullName evidence="2">Uncharacterized protein</fullName>
    </submittedName>
</protein>
<keyword evidence="3" id="KW-1185">Reference proteome</keyword>
<dbReference type="Proteomes" id="UP000680514">
    <property type="component" value="Chromosome"/>
</dbReference>